<gene>
    <name evidence="3" type="ORF">DEA37_0013361</name>
</gene>
<organism evidence="3 4">
    <name type="scientific">Paragonimus westermani</name>
    <dbReference type="NCBI Taxonomy" id="34504"/>
    <lineage>
        <taxon>Eukaryota</taxon>
        <taxon>Metazoa</taxon>
        <taxon>Spiralia</taxon>
        <taxon>Lophotrochozoa</taxon>
        <taxon>Platyhelminthes</taxon>
        <taxon>Trematoda</taxon>
        <taxon>Digenea</taxon>
        <taxon>Plagiorchiida</taxon>
        <taxon>Troglotremata</taxon>
        <taxon>Troglotrematidae</taxon>
        <taxon>Paragonimus</taxon>
    </lineage>
</organism>
<dbReference type="FunFam" id="1.10.8.270:FF:000016">
    <property type="entry name" value="TBC1 domain family member 2A"/>
    <property type="match status" value="1"/>
</dbReference>
<evidence type="ECO:0000313" key="3">
    <source>
        <dbReference type="EMBL" id="KAA3677868.1"/>
    </source>
</evidence>
<evidence type="ECO:0000259" key="2">
    <source>
        <dbReference type="PROSITE" id="PS50086"/>
    </source>
</evidence>
<feature type="domain" description="Rab-GAP TBC" evidence="2">
    <location>
        <begin position="121"/>
        <end position="321"/>
    </location>
</feature>
<sequence length="1011" mass="113981">VAVSLCFIFGYFGDFMFSPNIHPEFAAIIQKYISGATHDVATDPLEDPEVRDAANVDRYGFYHPDGVREPEETEEQKQRLARRLEKWREMTAHWDRWDSAWNRLYRNGRVSEKLTRRIFKGIPQQFRMIVWPLLLRVPEAKSRHKNLYSKMLTRALATSVHLEQIDKDINRTFRNTTYFRPRYGSRQQSLFRILAAYSVYNTEVGYCQGMSELVGLLLTYVIEEEDVFWALSQLMVGSRHRLHGLFIRDFPGLYRLFEHHERILKRLLPRVSKHFADQELSTSTYALKWFMQCFMDRVCLFTPQLPISLVLRLWDIYLLEGEKVLLAMAYNILKLHKKTLLRMDQAQITCFFQDELAKDFQYDDDTTVDSLKDCLEQLRRNKLDQPPPPTPNMLPSRSIATPEPDQIWQSQPIFGSVQDGLNTVPLIRARLKDHGSADGSVRPSRRRDLVTKSTIANSGQREPVKPTLPSSPARGFNTQRPSSGLATSASILTVAAMANRYRSSQTSRGGPQSEPYYRYVGSRLSDDAPTTPLSPLSLLSDDTSSSVPRVIAVSSRSTDHSTDQFRCLSTDSSVQSQSNKKNIPMPPNPVTTYGYATTDSKRHQEARAAASGATYASSSSAVVYSPRDASRMNGVTLLSVRPRHSNDRSEWNTDRLASVILDRVHTDSSAYGIPGDTEPVCVSRWCSSQILYNEAYGGPVSSTSSSTSGLGAHERPWHRNRLQRITVDDSPGEGPHDHNGDELSPPLQRNRSSSPVESDAVWLADSRRVRQSSELSQAAGSAEASIELQKPKDGTLVPSYQSTPSNPLPIASPSPTIIRISQPKKANTDHQTNQDDVSIPLLFSSFRLLNLPLFSFFYCDATISNLFFSCLVDSKEIFASQPYPTAWVASDLPEVPPHHTTSVYLPRPNSASCTTDYFVFGGGSTTYRLVWTAMVTEGERNACRPPVPPRPFDRQLRFSKFESTSVTEIRMPPSKLAPHHPPTLFRQSVPSITVHQRRFAVPDVPHKAARG</sequence>
<dbReference type="FunFam" id="1.10.472.80:FF:000019">
    <property type="entry name" value="USP6 N-terminal like"/>
    <property type="match status" value="1"/>
</dbReference>
<evidence type="ECO:0000256" key="1">
    <source>
        <dbReference type="SAM" id="MobiDB-lite"/>
    </source>
</evidence>
<comment type="caution">
    <text evidence="3">The sequence shown here is derived from an EMBL/GenBank/DDBJ whole genome shotgun (WGS) entry which is preliminary data.</text>
</comment>
<accession>A0A5J4NS38</accession>
<keyword evidence="4" id="KW-1185">Reference proteome</keyword>
<proteinExistence type="predicted"/>
<dbReference type="InterPro" id="IPR050302">
    <property type="entry name" value="Rab_GAP_TBC_domain"/>
</dbReference>
<reference evidence="3 4" key="1">
    <citation type="journal article" date="2019" name="Gigascience">
        <title>Whole-genome sequence of the oriental lung fluke Paragonimus westermani.</title>
        <authorList>
            <person name="Oey H."/>
            <person name="Zakrzewski M."/>
            <person name="Narain K."/>
            <person name="Devi K.R."/>
            <person name="Agatsuma T."/>
            <person name="Nawaratna S."/>
            <person name="Gobert G.N."/>
            <person name="Jones M.K."/>
            <person name="Ragan M.A."/>
            <person name="McManus D.P."/>
            <person name="Krause L."/>
        </authorList>
    </citation>
    <scope>NUCLEOTIDE SEQUENCE [LARGE SCALE GENOMIC DNA]</scope>
    <source>
        <strain evidence="3 4">IND2009</strain>
    </source>
</reference>
<dbReference type="Gene3D" id="1.10.10.750">
    <property type="entry name" value="Ypt/Rab-GAP domain of gyp1p, domain 1"/>
    <property type="match status" value="1"/>
</dbReference>
<dbReference type="GO" id="GO:0005096">
    <property type="term" value="F:GTPase activator activity"/>
    <property type="evidence" value="ECO:0007669"/>
    <property type="project" value="TreeGrafter"/>
</dbReference>
<dbReference type="EMBL" id="QNGE01001315">
    <property type="protein sequence ID" value="KAA3677868.1"/>
    <property type="molecule type" value="Genomic_DNA"/>
</dbReference>
<feature type="region of interest" description="Disordered" evidence="1">
    <location>
        <begin position="554"/>
        <end position="589"/>
    </location>
</feature>
<feature type="compositionally biased region" description="Polar residues" evidence="1">
    <location>
        <begin position="451"/>
        <end position="460"/>
    </location>
</feature>
<dbReference type="Pfam" id="PF00566">
    <property type="entry name" value="RabGAP-TBC"/>
    <property type="match status" value="1"/>
</dbReference>
<protein>
    <submittedName>
        <fullName evidence="3">USP6 N-terminal-like protein</fullName>
    </submittedName>
</protein>
<feature type="region of interest" description="Disordered" evidence="1">
    <location>
        <begin position="379"/>
        <end position="400"/>
    </location>
</feature>
<feature type="region of interest" description="Disordered" evidence="1">
    <location>
        <begin position="698"/>
        <end position="815"/>
    </location>
</feature>
<dbReference type="SUPFAM" id="SSF47923">
    <property type="entry name" value="Ypt/Rab-GAP domain of gyp1p"/>
    <property type="match status" value="2"/>
</dbReference>
<dbReference type="InterPro" id="IPR000195">
    <property type="entry name" value="Rab-GAP-TBC_dom"/>
</dbReference>
<dbReference type="Gene3D" id="1.10.8.270">
    <property type="entry name" value="putative rabgap domain of human tbc1 domain family member 14 like domains"/>
    <property type="match status" value="1"/>
</dbReference>
<dbReference type="PANTHER" id="PTHR47219">
    <property type="entry name" value="RAB GTPASE-ACTIVATING PROTEIN 1-LIKE"/>
    <property type="match status" value="1"/>
</dbReference>
<dbReference type="AlphaFoldDB" id="A0A5J4NS38"/>
<dbReference type="PROSITE" id="PS50086">
    <property type="entry name" value="TBC_RABGAP"/>
    <property type="match status" value="1"/>
</dbReference>
<dbReference type="PANTHER" id="PTHR47219:SF25">
    <property type="entry name" value="RAB-GAP TBC DOMAIN-CONTAINING PROTEIN"/>
    <property type="match status" value="1"/>
</dbReference>
<dbReference type="Proteomes" id="UP000324629">
    <property type="component" value="Unassembled WGS sequence"/>
</dbReference>
<name>A0A5J4NS38_9TREM</name>
<evidence type="ECO:0000313" key="4">
    <source>
        <dbReference type="Proteomes" id="UP000324629"/>
    </source>
</evidence>
<dbReference type="GO" id="GO:0031267">
    <property type="term" value="F:small GTPase binding"/>
    <property type="evidence" value="ECO:0007669"/>
    <property type="project" value="TreeGrafter"/>
</dbReference>
<dbReference type="InterPro" id="IPR035969">
    <property type="entry name" value="Rab-GAP_TBC_sf"/>
</dbReference>
<feature type="non-terminal residue" evidence="3">
    <location>
        <position position="1"/>
    </location>
</feature>
<dbReference type="SMART" id="SM00164">
    <property type="entry name" value="TBC"/>
    <property type="match status" value="1"/>
</dbReference>
<feature type="compositionally biased region" description="Polar residues" evidence="1">
    <location>
        <begin position="567"/>
        <end position="581"/>
    </location>
</feature>
<dbReference type="Gene3D" id="1.10.472.80">
    <property type="entry name" value="Ypt/Rab-GAP domain of gyp1p, domain 3"/>
    <property type="match status" value="1"/>
</dbReference>
<feature type="compositionally biased region" description="Polar residues" evidence="1">
    <location>
        <begin position="747"/>
        <end position="756"/>
    </location>
</feature>
<feature type="region of interest" description="Disordered" evidence="1">
    <location>
        <begin position="433"/>
        <end position="485"/>
    </location>
</feature>
<feature type="compositionally biased region" description="Polar residues" evidence="1">
    <location>
        <begin position="476"/>
        <end position="485"/>
    </location>
</feature>